<dbReference type="RefSeq" id="WP_116022095.1">
    <property type="nucleotide sequence ID" value="NZ_QTTT01000001.1"/>
</dbReference>
<feature type="transmembrane region" description="Helical" evidence="1">
    <location>
        <begin position="219"/>
        <end position="237"/>
    </location>
</feature>
<feature type="transmembrane region" description="Helical" evidence="1">
    <location>
        <begin position="274"/>
        <end position="293"/>
    </location>
</feature>
<keyword evidence="1" id="KW-0472">Membrane</keyword>
<feature type="transmembrane region" description="Helical" evidence="1">
    <location>
        <begin position="187"/>
        <end position="207"/>
    </location>
</feature>
<dbReference type="Proteomes" id="UP000256661">
    <property type="component" value="Unassembled WGS sequence"/>
</dbReference>
<accession>A0A3D9STZ3</accession>
<keyword evidence="3" id="KW-1185">Reference proteome</keyword>
<keyword evidence="1" id="KW-0812">Transmembrane</keyword>
<dbReference type="EMBL" id="QTTT01000001">
    <property type="protein sequence ID" value="REE96455.1"/>
    <property type="molecule type" value="Genomic_DNA"/>
</dbReference>
<evidence type="ECO:0000313" key="3">
    <source>
        <dbReference type="Proteomes" id="UP000256661"/>
    </source>
</evidence>
<proteinExistence type="predicted"/>
<protein>
    <submittedName>
        <fullName evidence="2">Uncharacterized protein</fullName>
    </submittedName>
</protein>
<sequence length="346" mass="36174">MSTLQHRYRRLLRWYPADHRRHHGEEMLGVLLASASPDQERPTARDRADLLSGALKIRVRRGLHAAGRGWSDALAVAGLLAALFLAAQQIVGLTWYLSFSDVGVSISRFLGSDVEVVGDGEGSGLLGVFPTDAASLIGYLLTVIALAVAVCAVRGARRPAALLAWLYAAGTLAVALAPPTVGEPTAPLLEIVVSSLLLPVLLAGLTFGPGPRRGRELLGTRRTIVVGVTLTAALFIDSQVLDLFAAVPAGVVVAPAAFAVLAGLAMARPLGRRAALLMALPTSLGVELLQPLVETADGGYTTSLAGPPTTVGFIMGGEYFAAVSTVLAFLVAILWAVARRRRATAR</sequence>
<feature type="transmembrane region" description="Helical" evidence="1">
    <location>
        <begin position="160"/>
        <end position="181"/>
    </location>
</feature>
<keyword evidence="1" id="KW-1133">Transmembrane helix</keyword>
<dbReference type="AlphaFoldDB" id="A0A3D9STZ3"/>
<reference evidence="2" key="1">
    <citation type="submission" date="2018-08" db="EMBL/GenBank/DDBJ databases">
        <title>Sequencing the genomes of 1000 actinobacteria strains.</title>
        <authorList>
            <person name="Klenk H.-P."/>
        </authorList>
    </citation>
    <scope>NUCLEOTIDE SEQUENCE [LARGE SCALE GENOMIC DNA]</scope>
    <source>
        <strain evidence="2">DSM 43927</strain>
    </source>
</reference>
<feature type="transmembrane region" description="Helical" evidence="1">
    <location>
        <begin position="313"/>
        <end position="338"/>
    </location>
</feature>
<evidence type="ECO:0000313" key="2">
    <source>
        <dbReference type="EMBL" id="REE96455.1"/>
    </source>
</evidence>
<feature type="transmembrane region" description="Helical" evidence="1">
    <location>
        <begin position="243"/>
        <end position="267"/>
    </location>
</feature>
<organism evidence="2 3">
    <name type="scientific">Thermomonospora umbrina</name>
    <dbReference type="NCBI Taxonomy" id="111806"/>
    <lineage>
        <taxon>Bacteria</taxon>
        <taxon>Bacillati</taxon>
        <taxon>Actinomycetota</taxon>
        <taxon>Actinomycetes</taxon>
        <taxon>Streptosporangiales</taxon>
        <taxon>Thermomonosporaceae</taxon>
        <taxon>Thermomonospora</taxon>
    </lineage>
</organism>
<evidence type="ECO:0000256" key="1">
    <source>
        <dbReference type="SAM" id="Phobius"/>
    </source>
</evidence>
<feature type="transmembrane region" description="Helical" evidence="1">
    <location>
        <begin position="73"/>
        <end position="97"/>
    </location>
</feature>
<name>A0A3D9STZ3_9ACTN</name>
<comment type="caution">
    <text evidence="2">The sequence shown here is derived from an EMBL/GenBank/DDBJ whole genome shotgun (WGS) entry which is preliminary data.</text>
</comment>
<dbReference type="OrthoDB" id="5150238at2"/>
<feature type="transmembrane region" description="Helical" evidence="1">
    <location>
        <begin position="133"/>
        <end position="153"/>
    </location>
</feature>
<gene>
    <name evidence="2" type="ORF">DFJ69_1892</name>
</gene>